<dbReference type="KEGG" id="pfd:PFDG_04303"/>
<gene>
    <name evidence="2" type="ORF">PFDG_04303</name>
</gene>
<dbReference type="Proteomes" id="UP000054282">
    <property type="component" value="Unassembled WGS sequence"/>
</dbReference>
<keyword evidence="1" id="KW-1133">Transmembrane helix</keyword>
<dbReference type="AlphaFoldDB" id="A0A0L7M4R7"/>
<evidence type="ECO:0000313" key="3">
    <source>
        <dbReference type="Proteomes" id="UP000054282"/>
    </source>
</evidence>
<dbReference type="EMBL" id="DS016695">
    <property type="protein sequence ID" value="KOB87824.1"/>
    <property type="molecule type" value="Genomic_DNA"/>
</dbReference>
<evidence type="ECO:0000256" key="1">
    <source>
        <dbReference type="SAM" id="Phobius"/>
    </source>
</evidence>
<evidence type="ECO:0000313" key="2">
    <source>
        <dbReference type="EMBL" id="KOB87824.1"/>
    </source>
</evidence>
<proteinExistence type="predicted"/>
<sequence length="82" mass="9760">MLKENINEEIDEQYNGHKNNDECNSRNNNETIYIQNHSRDKGIQSTPQKDDIEYHVDLMLQKKEKKNIYVIIILLIIQGILF</sequence>
<accession>A0A0L7M4R7</accession>
<keyword evidence="1" id="KW-0472">Membrane</keyword>
<protein>
    <submittedName>
        <fullName evidence="2">Uncharacterized protein</fullName>
    </submittedName>
</protein>
<keyword evidence="1" id="KW-0812">Transmembrane</keyword>
<organism evidence="2 3">
    <name type="scientific">Plasmodium falciparum (isolate Dd2)</name>
    <dbReference type="NCBI Taxonomy" id="57267"/>
    <lineage>
        <taxon>Eukaryota</taxon>
        <taxon>Sar</taxon>
        <taxon>Alveolata</taxon>
        <taxon>Apicomplexa</taxon>
        <taxon>Aconoidasida</taxon>
        <taxon>Haemosporida</taxon>
        <taxon>Plasmodiidae</taxon>
        <taxon>Plasmodium</taxon>
        <taxon>Plasmodium (Laverania)</taxon>
    </lineage>
</organism>
<reference evidence="3" key="2">
    <citation type="submission" date="2006-09" db="EMBL/GenBank/DDBJ databases">
        <title>The genome sequence of Plasmodium falciparum Dd2.</title>
        <authorList>
            <consortium name="The Broad Institute Genome Sequencing Platform"/>
            <person name="Birren B."/>
            <person name="Lander E."/>
            <person name="Galagan J."/>
            <person name="Nusbaum C."/>
            <person name="Devon K."/>
            <person name="Henn M."/>
            <person name="Jaffe D."/>
            <person name="Butler J."/>
            <person name="Alvarez P."/>
            <person name="Gnerre S."/>
            <person name="Grabherr M."/>
            <person name="Kleber M."/>
            <person name="Mauceli E."/>
            <person name="Brockman W."/>
            <person name="MacCallum I.A."/>
            <person name="Rounsley S."/>
            <person name="Young S."/>
            <person name="LaButti K."/>
            <person name="Pushparaj V."/>
            <person name="DeCaprio D."/>
            <person name="Crawford M."/>
            <person name="Koehrsen M."/>
            <person name="Engels R."/>
            <person name="Montgomery P."/>
            <person name="Pearson M."/>
            <person name="Howarth C."/>
            <person name="Larson L."/>
            <person name="Luoma S."/>
            <person name="White J."/>
            <person name="Kodira C."/>
            <person name="Zeng Q."/>
            <person name="O'Leary S."/>
            <person name="Yandava C."/>
            <person name="Alvarado L."/>
            <person name="Wirth D."/>
            <person name="Volkman S."/>
            <person name="Hartl D."/>
        </authorList>
    </citation>
    <scope>NUCLEOTIDE SEQUENCE [LARGE SCALE GENOMIC DNA]</scope>
</reference>
<name>A0A0L7M4R7_PLAF4</name>
<feature type="transmembrane region" description="Helical" evidence="1">
    <location>
        <begin position="66"/>
        <end position="81"/>
    </location>
</feature>
<reference evidence="3" key="1">
    <citation type="submission" date="2006-09" db="EMBL/GenBank/DDBJ databases">
        <title>Annotation of Plasmodium falciparum Dd2.</title>
        <authorList>
            <consortium name="The Broad Institute Genome Sequencing Platform"/>
            <person name="Volkman S.K."/>
            <person name="Neafsey D.E."/>
            <person name="Dash A.P."/>
            <person name="Chitnis C.E."/>
            <person name="Hartl D.L."/>
            <person name="Young S.K."/>
            <person name="Zeng Q."/>
            <person name="Koehrsen M."/>
            <person name="Alvarado L."/>
            <person name="Berlin A."/>
            <person name="Borenstein D."/>
            <person name="Chapman S.B."/>
            <person name="Chen Z."/>
            <person name="Engels R."/>
            <person name="Freedman E."/>
            <person name="Gellesch M."/>
            <person name="Goldberg J."/>
            <person name="Griggs A."/>
            <person name="Gujja S."/>
            <person name="Heilman E.R."/>
            <person name="Heiman D.I."/>
            <person name="Howarth C."/>
            <person name="Jen D."/>
            <person name="Larson L."/>
            <person name="Mehta T."/>
            <person name="Neiman D."/>
            <person name="Park D."/>
            <person name="Pearson M."/>
            <person name="Roberts A."/>
            <person name="Saif S."/>
            <person name="Shea T."/>
            <person name="Shenoy N."/>
            <person name="Sisk P."/>
            <person name="Stolte C."/>
            <person name="Sykes S."/>
            <person name="Walk T."/>
            <person name="White J."/>
            <person name="Yandava C."/>
            <person name="Haas B."/>
            <person name="Henn M.R."/>
            <person name="Nusbaum C."/>
            <person name="Birren B."/>
        </authorList>
    </citation>
    <scope>NUCLEOTIDE SEQUENCE [LARGE SCALE GENOMIC DNA]</scope>
</reference>